<accession>A0ABD0RBT8</accession>
<name>A0ABD0RBT8_CIRMR</name>
<evidence type="ECO:0000313" key="2">
    <source>
        <dbReference type="Proteomes" id="UP001529510"/>
    </source>
</evidence>
<protein>
    <submittedName>
        <fullName evidence="1">Uncharacterized protein</fullName>
    </submittedName>
</protein>
<dbReference type="EMBL" id="JAMKFB020000004">
    <property type="protein sequence ID" value="KAL0195962.1"/>
    <property type="molecule type" value="Genomic_DNA"/>
</dbReference>
<sequence length="72" mass="7533">MGSLSKANGSDIYPDRRTNCTGKAIVDQSAALHNALDGQVLNALNGPERPLTLNATPKKCAESLPSITPAEK</sequence>
<comment type="caution">
    <text evidence="1">The sequence shown here is derived from an EMBL/GenBank/DDBJ whole genome shotgun (WGS) entry which is preliminary data.</text>
</comment>
<dbReference type="AlphaFoldDB" id="A0ABD0RBT8"/>
<evidence type="ECO:0000313" key="1">
    <source>
        <dbReference type="EMBL" id="KAL0195962.1"/>
    </source>
</evidence>
<feature type="non-terminal residue" evidence="1">
    <location>
        <position position="72"/>
    </location>
</feature>
<dbReference type="Proteomes" id="UP001529510">
    <property type="component" value="Unassembled WGS sequence"/>
</dbReference>
<reference evidence="1 2" key="1">
    <citation type="submission" date="2024-05" db="EMBL/GenBank/DDBJ databases">
        <title>Genome sequencing and assembly of Indian major carp, Cirrhinus mrigala (Hamilton, 1822).</title>
        <authorList>
            <person name="Mohindra V."/>
            <person name="Chowdhury L.M."/>
            <person name="Lal K."/>
            <person name="Jena J.K."/>
        </authorList>
    </citation>
    <scope>NUCLEOTIDE SEQUENCE [LARGE SCALE GENOMIC DNA]</scope>
    <source>
        <strain evidence="1">CM1030</strain>
        <tissue evidence="1">Blood</tissue>
    </source>
</reference>
<keyword evidence="2" id="KW-1185">Reference proteome</keyword>
<organism evidence="1 2">
    <name type="scientific">Cirrhinus mrigala</name>
    <name type="common">Mrigala</name>
    <dbReference type="NCBI Taxonomy" id="683832"/>
    <lineage>
        <taxon>Eukaryota</taxon>
        <taxon>Metazoa</taxon>
        <taxon>Chordata</taxon>
        <taxon>Craniata</taxon>
        <taxon>Vertebrata</taxon>
        <taxon>Euteleostomi</taxon>
        <taxon>Actinopterygii</taxon>
        <taxon>Neopterygii</taxon>
        <taxon>Teleostei</taxon>
        <taxon>Ostariophysi</taxon>
        <taxon>Cypriniformes</taxon>
        <taxon>Cyprinidae</taxon>
        <taxon>Labeoninae</taxon>
        <taxon>Labeonini</taxon>
        <taxon>Cirrhinus</taxon>
    </lineage>
</organism>
<gene>
    <name evidence="1" type="ORF">M9458_009534</name>
</gene>
<proteinExistence type="predicted"/>